<evidence type="ECO:0000256" key="6">
    <source>
        <dbReference type="ARBA" id="ARBA00023136"/>
    </source>
</evidence>
<evidence type="ECO:0000256" key="5">
    <source>
        <dbReference type="ARBA" id="ARBA00022989"/>
    </source>
</evidence>
<feature type="transmembrane region" description="Helical" evidence="7">
    <location>
        <begin position="189"/>
        <end position="216"/>
    </location>
</feature>
<dbReference type="Proteomes" id="UP000832041">
    <property type="component" value="Chromosome"/>
</dbReference>
<evidence type="ECO:0000313" key="10">
    <source>
        <dbReference type="Proteomes" id="UP000832041"/>
    </source>
</evidence>
<accession>A0ABY4L5K4</accession>
<feature type="transmembrane region" description="Helical" evidence="7">
    <location>
        <begin position="146"/>
        <end position="169"/>
    </location>
</feature>
<keyword evidence="10" id="KW-1185">Reference proteome</keyword>
<feature type="domain" description="ABC transmembrane type-1" evidence="8">
    <location>
        <begin position="142"/>
        <end position="321"/>
    </location>
</feature>
<keyword evidence="3" id="KW-1003">Cell membrane</keyword>
<dbReference type="InterPro" id="IPR035906">
    <property type="entry name" value="MetI-like_sf"/>
</dbReference>
<feature type="transmembrane region" description="Helical" evidence="7">
    <location>
        <begin position="23"/>
        <end position="40"/>
    </location>
</feature>
<feature type="transmembrane region" description="Helical" evidence="7">
    <location>
        <begin position="502"/>
        <end position="528"/>
    </location>
</feature>
<organism evidence="9 10">
    <name type="scientific">Thermobifida alba</name>
    <name type="common">Thermomonospora alba</name>
    <dbReference type="NCBI Taxonomy" id="53522"/>
    <lineage>
        <taxon>Bacteria</taxon>
        <taxon>Bacillati</taxon>
        <taxon>Actinomycetota</taxon>
        <taxon>Actinomycetes</taxon>
        <taxon>Streptosporangiales</taxon>
        <taxon>Nocardiopsidaceae</taxon>
        <taxon>Thermobifida</taxon>
    </lineage>
</organism>
<keyword evidence="6 7" id="KW-0472">Membrane</keyword>
<feature type="domain" description="ABC transmembrane type-1" evidence="8">
    <location>
        <begin position="454"/>
        <end position="633"/>
    </location>
</feature>
<feature type="transmembrane region" description="Helical" evidence="7">
    <location>
        <begin position="611"/>
        <end position="629"/>
    </location>
</feature>
<dbReference type="InterPro" id="IPR000515">
    <property type="entry name" value="MetI-like"/>
</dbReference>
<feature type="transmembrane region" description="Helical" evidence="7">
    <location>
        <begin position="435"/>
        <end position="454"/>
    </location>
</feature>
<evidence type="ECO:0000259" key="8">
    <source>
        <dbReference type="PROSITE" id="PS50928"/>
    </source>
</evidence>
<dbReference type="PROSITE" id="PS50928">
    <property type="entry name" value="ABC_TM1"/>
    <property type="match status" value="2"/>
</dbReference>
<dbReference type="Gene3D" id="1.10.3720.10">
    <property type="entry name" value="MetI-like"/>
    <property type="match status" value="2"/>
</dbReference>
<feature type="transmembrane region" description="Helical" evidence="7">
    <location>
        <begin position="80"/>
        <end position="102"/>
    </location>
</feature>
<dbReference type="SUPFAM" id="SSF161098">
    <property type="entry name" value="MetI-like"/>
    <property type="match status" value="2"/>
</dbReference>
<feature type="transmembrane region" description="Helical" evidence="7">
    <location>
        <begin position="268"/>
        <end position="288"/>
    </location>
</feature>
<protein>
    <submittedName>
        <fullName evidence="9">ABC transporter permease subunit</fullName>
    </submittedName>
</protein>
<feature type="transmembrane region" description="Helical" evidence="7">
    <location>
        <begin position="122"/>
        <end position="139"/>
    </location>
</feature>
<keyword evidence="4 7" id="KW-0812">Transmembrane</keyword>
<evidence type="ECO:0000313" key="9">
    <source>
        <dbReference type="EMBL" id="UPT22659.1"/>
    </source>
</evidence>
<feature type="transmembrane region" description="Helical" evidence="7">
    <location>
        <begin position="461"/>
        <end position="482"/>
    </location>
</feature>
<dbReference type="CDD" id="cd06261">
    <property type="entry name" value="TM_PBP2"/>
    <property type="match status" value="2"/>
</dbReference>
<feature type="transmembrane region" description="Helical" evidence="7">
    <location>
        <begin position="300"/>
        <end position="318"/>
    </location>
</feature>
<evidence type="ECO:0000256" key="3">
    <source>
        <dbReference type="ARBA" id="ARBA00022475"/>
    </source>
</evidence>
<dbReference type="EMBL" id="CP051627">
    <property type="protein sequence ID" value="UPT22659.1"/>
    <property type="molecule type" value="Genomic_DNA"/>
</dbReference>
<feature type="transmembrane region" description="Helical" evidence="7">
    <location>
        <begin position="339"/>
        <end position="361"/>
    </location>
</feature>
<evidence type="ECO:0000256" key="2">
    <source>
        <dbReference type="ARBA" id="ARBA00022448"/>
    </source>
</evidence>
<dbReference type="PANTHER" id="PTHR47737">
    <property type="entry name" value="GLYCINE BETAINE/PROLINE BETAINE TRANSPORT SYSTEM PERMEASE PROTEIN PROW"/>
    <property type="match status" value="1"/>
</dbReference>
<dbReference type="PANTHER" id="PTHR47737:SF1">
    <property type="entry name" value="GLYCINE BETAINE_PROLINE BETAINE TRANSPORT SYSTEM PERMEASE PROTEIN PROW"/>
    <property type="match status" value="1"/>
</dbReference>
<reference evidence="9 10" key="1">
    <citation type="submission" date="2020-04" db="EMBL/GenBank/DDBJ databases">
        <title>Thermobifida alba genome sequencing and assembly.</title>
        <authorList>
            <person name="Luzics S."/>
            <person name="Horvath B."/>
            <person name="Nagy I."/>
            <person name="Toth A."/>
            <person name="Nagy I."/>
            <person name="Kukolya J."/>
        </authorList>
    </citation>
    <scope>NUCLEOTIDE SEQUENCE [LARGE SCALE GENOMIC DNA]</scope>
    <source>
        <strain evidence="9 10">DSM 43795</strain>
    </source>
</reference>
<sequence>MSTIDTVSPTGSGSLPAWVTSRWVQAALVVAVLLAGFALVKGQGSFPELPEALQVAPFLDRVYEWVVTHRNTSPLFLYGFNYLSVGLGSAVILINLVLTWLTWPGVVVAGVFTAWRVAGPRVAAFALLTFTTFGLLGLWTEAMTTLALLITSVLLALLVGIPLGVVAGRSDRFDRAIRPVLNFLQIMPAFAYLMPMLLLFGIGNPAAAVATTVYAFPPAVRITSLAIRGVDPGAVEAAVSLGSTRWQTLTKVQLPLARRTIMLGVNQVIMLAVSMVVIASVIGAGGLGDAIYQALNKVNVGRAFEAGLAIVFLAIALDRVTAAAGRERNVPGPDRTGRLPVVAAGVAATAAASVLARLLGVPDWPREWTLSIAGPVNALNAAVQDLVGGLTSALGTLTLDWVLDPLRAVLTDSPWWLVVLAAAALGAVLEGWRTAVVAGLSLLVIGVLGVWDLSMDTLSQVLVAALLTTVVGIAVGIAAARSTVLSRVLRPVLDAMQTLPPFVYLIPAVALFGIGRVPALAAAVIFALPPVIRLVENGIRGVSPAAVEAAVSQGSTRLQLLAKVQLPLARASLRLAVNQGIMMVLAMVVIGALVGAGALGYGVVFGLGQNLLGLGLTSGLAIVCLGVLLDRLTQGAARREG</sequence>
<keyword evidence="5 7" id="KW-1133">Transmembrane helix</keyword>
<name>A0ABY4L5K4_THEAE</name>
<gene>
    <name evidence="9" type="ORF">FOF52_18305</name>
</gene>
<evidence type="ECO:0000256" key="1">
    <source>
        <dbReference type="ARBA" id="ARBA00004141"/>
    </source>
</evidence>
<comment type="subcellular location">
    <subcellularLocation>
        <location evidence="7">Cell membrane</location>
        <topology evidence="7">Multi-pass membrane protein</topology>
    </subcellularLocation>
    <subcellularLocation>
        <location evidence="1">Membrane</location>
        <topology evidence="1">Multi-pass membrane protein</topology>
    </subcellularLocation>
</comment>
<evidence type="ECO:0000256" key="7">
    <source>
        <dbReference type="RuleBase" id="RU363032"/>
    </source>
</evidence>
<comment type="similarity">
    <text evidence="7">Belongs to the binding-protein-dependent transport system permease family.</text>
</comment>
<evidence type="ECO:0000256" key="4">
    <source>
        <dbReference type="ARBA" id="ARBA00022692"/>
    </source>
</evidence>
<proteinExistence type="inferred from homology"/>
<feature type="transmembrane region" description="Helical" evidence="7">
    <location>
        <begin position="580"/>
        <end position="605"/>
    </location>
</feature>
<dbReference type="Pfam" id="PF00528">
    <property type="entry name" value="BPD_transp_1"/>
    <property type="match status" value="2"/>
</dbReference>
<keyword evidence="2 7" id="KW-0813">Transport</keyword>